<reference evidence="3" key="1">
    <citation type="journal article" date="2019" name="Int. J. Syst. Evol. Microbiol.">
        <title>The Global Catalogue of Microorganisms (GCM) 10K type strain sequencing project: providing services to taxonomists for standard genome sequencing and annotation.</title>
        <authorList>
            <consortium name="The Broad Institute Genomics Platform"/>
            <consortium name="The Broad Institute Genome Sequencing Center for Infectious Disease"/>
            <person name="Wu L."/>
            <person name="Ma J."/>
        </authorList>
    </citation>
    <scope>NUCLEOTIDE SEQUENCE [LARGE SCALE GENOMIC DNA]</scope>
    <source>
        <strain evidence="3">CGMCC 4.7638</strain>
    </source>
</reference>
<dbReference type="InterPro" id="IPR032710">
    <property type="entry name" value="NTF2-like_dom_sf"/>
</dbReference>
<sequence>MTPSTRTVVGELFARLAKADLDGLDGLFAEEVDWHIPGAAGLVPWLGRRRTPAEVADFFASVSRYVIQELFEVDRIFVDGEESVVTGRLRSVVRATGRPVESQFAIRITVVGGRIKRYLFLEDSYAVANAVRP</sequence>
<dbReference type="Pfam" id="PF12680">
    <property type="entry name" value="SnoaL_2"/>
    <property type="match status" value="1"/>
</dbReference>
<dbReference type="SUPFAM" id="SSF54427">
    <property type="entry name" value="NTF2-like"/>
    <property type="match status" value="1"/>
</dbReference>
<dbReference type="Gene3D" id="3.10.450.50">
    <property type="match status" value="1"/>
</dbReference>
<accession>A0ABW5I955</accession>
<comment type="caution">
    <text evidence="2">The sequence shown here is derived from an EMBL/GenBank/DDBJ whole genome shotgun (WGS) entry which is preliminary data.</text>
</comment>
<protein>
    <submittedName>
        <fullName evidence="2">Nuclear transport factor 2 family protein</fullName>
    </submittedName>
</protein>
<evidence type="ECO:0000313" key="3">
    <source>
        <dbReference type="Proteomes" id="UP001597542"/>
    </source>
</evidence>
<dbReference type="PANTHER" id="PTHR41252">
    <property type="entry name" value="BLR2505 PROTEIN"/>
    <property type="match status" value="1"/>
</dbReference>
<dbReference type="InterPro" id="IPR037401">
    <property type="entry name" value="SnoaL-like"/>
</dbReference>
<dbReference type="EMBL" id="JBHUKQ010000016">
    <property type="protein sequence ID" value="MFD2485503.1"/>
    <property type="molecule type" value="Genomic_DNA"/>
</dbReference>
<name>A0ABW5I955_9PSEU</name>
<evidence type="ECO:0000313" key="2">
    <source>
        <dbReference type="EMBL" id="MFD2485503.1"/>
    </source>
</evidence>
<evidence type="ECO:0000259" key="1">
    <source>
        <dbReference type="Pfam" id="PF12680"/>
    </source>
</evidence>
<feature type="domain" description="SnoaL-like" evidence="1">
    <location>
        <begin position="11"/>
        <end position="118"/>
    </location>
</feature>
<keyword evidence="3" id="KW-1185">Reference proteome</keyword>
<proteinExistence type="predicted"/>
<dbReference type="Proteomes" id="UP001597542">
    <property type="component" value="Unassembled WGS sequence"/>
</dbReference>
<gene>
    <name evidence="2" type="ORF">ACFSUT_34885</name>
</gene>
<dbReference type="PANTHER" id="PTHR41252:SF1">
    <property type="entry name" value="BLR2505 PROTEIN"/>
    <property type="match status" value="1"/>
</dbReference>
<dbReference type="RefSeq" id="WP_344278382.1">
    <property type="nucleotide sequence ID" value="NZ_BAAAHV010000015.1"/>
</dbReference>
<organism evidence="2 3">
    <name type="scientific">Amycolatopsis albidoflavus</name>
    <dbReference type="NCBI Taxonomy" id="102226"/>
    <lineage>
        <taxon>Bacteria</taxon>
        <taxon>Bacillati</taxon>
        <taxon>Actinomycetota</taxon>
        <taxon>Actinomycetes</taxon>
        <taxon>Pseudonocardiales</taxon>
        <taxon>Pseudonocardiaceae</taxon>
        <taxon>Amycolatopsis</taxon>
    </lineage>
</organism>